<evidence type="ECO:0000313" key="1">
    <source>
        <dbReference type="EMBL" id="TWU44388.1"/>
    </source>
</evidence>
<keyword evidence="2" id="KW-1185">Reference proteome</keyword>
<evidence type="ECO:0000313" key="2">
    <source>
        <dbReference type="Proteomes" id="UP000315471"/>
    </source>
</evidence>
<sequence length="99" mass="10689">MDVGHFTYAYDWNPVCVGGLLIGALAVAEHETARFVVPHALKHLPTAIGSYGPDGVWPDGVWPDGVWPDGVWPDGVWPDGVWVDGIGYKNSQPATRPLP</sequence>
<dbReference type="Proteomes" id="UP000315471">
    <property type="component" value="Unassembled WGS sequence"/>
</dbReference>
<protein>
    <submittedName>
        <fullName evidence="1">Uncharacterized protein</fullName>
    </submittedName>
</protein>
<reference evidence="1 2" key="1">
    <citation type="submission" date="2019-02" db="EMBL/GenBank/DDBJ databases">
        <title>Deep-cultivation of Planctomycetes and their phenomic and genomic characterization uncovers novel biology.</title>
        <authorList>
            <person name="Wiegand S."/>
            <person name="Jogler M."/>
            <person name="Boedeker C."/>
            <person name="Pinto D."/>
            <person name="Vollmers J."/>
            <person name="Rivas-Marin E."/>
            <person name="Kohn T."/>
            <person name="Peeters S.H."/>
            <person name="Heuer A."/>
            <person name="Rast P."/>
            <person name="Oberbeckmann S."/>
            <person name="Bunk B."/>
            <person name="Jeske O."/>
            <person name="Meyerdierks A."/>
            <person name="Storesund J.E."/>
            <person name="Kallscheuer N."/>
            <person name="Luecker S."/>
            <person name="Lage O.M."/>
            <person name="Pohl T."/>
            <person name="Merkel B.J."/>
            <person name="Hornburger P."/>
            <person name="Mueller R.-W."/>
            <person name="Bruemmer F."/>
            <person name="Labrenz M."/>
            <person name="Spormann A.M."/>
            <person name="Op Den Camp H."/>
            <person name="Overmann J."/>
            <person name="Amann R."/>
            <person name="Jetten M.S.M."/>
            <person name="Mascher T."/>
            <person name="Medema M.H."/>
            <person name="Devos D.P."/>
            <person name="Kaster A.-K."/>
            <person name="Ovreas L."/>
            <person name="Rohde M."/>
            <person name="Galperin M.Y."/>
            <person name="Jogler C."/>
        </authorList>
    </citation>
    <scope>NUCLEOTIDE SEQUENCE [LARGE SCALE GENOMIC DNA]</scope>
    <source>
        <strain evidence="1 2">Q31b</strain>
    </source>
</reference>
<dbReference type="Gene3D" id="1.50.10.100">
    <property type="entry name" value="Chondroitin AC/alginate lyase"/>
    <property type="match status" value="1"/>
</dbReference>
<proteinExistence type="predicted"/>
<gene>
    <name evidence="1" type="ORF">Q31b_19240</name>
</gene>
<organism evidence="1 2">
    <name type="scientific">Novipirellula aureliae</name>
    <dbReference type="NCBI Taxonomy" id="2527966"/>
    <lineage>
        <taxon>Bacteria</taxon>
        <taxon>Pseudomonadati</taxon>
        <taxon>Planctomycetota</taxon>
        <taxon>Planctomycetia</taxon>
        <taxon>Pirellulales</taxon>
        <taxon>Pirellulaceae</taxon>
        <taxon>Novipirellula</taxon>
    </lineage>
</organism>
<name>A0A5C6E6C8_9BACT</name>
<dbReference type="AlphaFoldDB" id="A0A5C6E6C8"/>
<dbReference type="InterPro" id="IPR008929">
    <property type="entry name" value="Chondroitin_lyas"/>
</dbReference>
<comment type="caution">
    <text evidence="1">The sequence shown here is derived from an EMBL/GenBank/DDBJ whole genome shotgun (WGS) entry which is preliminary data.</text>
</comment>
<accession>A0A5C6E6C8</accession>
<dbReference type="EMBL" id="SJPY01000002">
    <property type="protein sequence ID" value="TWU44388.1"/>
    <property type="molecule type" value="Genomic_DNA"/>
</dbReference>